<reference evidence="2 3" key="1">
    <citation type="submission" date="2020-01" db="EMBL/GenBank/DDBJ databases">
        <title>Insect and environment-associated Actinomycetes.</title>
        <authorList>
            <person name="Currrie C."/>
            <person name="Chevrette M."/>
            <person name="Carlson C."/>
            <person name="Stubbendieck R."/>
            <person name="Wendt-Pienkowski E."/>
        </authorList>
    </citation>
    <scope>NUCLEOTIDE SEQUENCE [LARGE SCALE GENOMIC DNA]</scope>
    <source>
        <strain evidence="2 3">SID10258</strain>
    </source>
</reference>
<sequence>MLAADEEKAAERGRDDLVARARELERQLETKLAEIEGLHREAVQTEAALVQAEKEVRQAVDELTAQKTVIENQAAQLRDLLGPS</sequence>
<evidence type="ECO:0000256" key="1">
    <source>
        <dbReference type="SAM" id="Coils"/>
    </source>
</evidence>
<protein>
    <submittedName>
        <fullName evidence="2">Uncharacterized protein</fullName>
    </submittedName>
</protein>
<comment type="caution">
    <text evidence="2">The sequence shown here is derived from an EMBL/GenBank/DDBJ whole genome shotgun (WGS) entry which is preliminary data.</text>
</comment>
<keyword evidence="1" id="KW-0175">Coiled coil</keyword>
<dbReference type="RefSeq" id="WP_163063848.1">
    <property type="nucleotide sequence ID" value="NZ_JAAGLI010001129.1"/>
</dbReference>
<evidence type="ECO:0000313" key="3">
    <source>
        <dbReference type="Proteomes" id="UP000475532"/>
    </source>
</evidence>
<proteinExistence type="predicted"/>
<feature type="coiled-coil region" evidence="1">
    <location>
        <begin position="7"/>
        <end position="80"/>
    </location>
</feature>
<name>A0A6L9QUN0_9ACTN</name>
<dbReference type="EMBL" id="JAAGLI010001129">
    <property type="protein sequence ID" value="NEA29121.1"/>
    <property type="molecule type" value="Genomic_DNA"/>
</dbReference>
<dbReference type="Proteomes" id="UP000475532">
    <property type="component" value="Unassembled WGS sequence"/>
</dbReference>
<organism evidence="2 3">
    <name type="scientific">Actinomadura bangladeshensis</name>
    <dbReference type="NCBI Taxonomy" id="453573"/>
    <lineage>
        <taxon>Bacteria</taxon>
        <taxon>Bacillati</taxon>
        <taxon>Actinomycetota</taxon>
        <taxon>Actinomycetes</taxon>
        <taxon>Streptosporangiales</taxon>
        <taxon>Thermomonosporaceae</taxon>
        <taxon>Actinomadura</taxon>
    </lineage>
</organism>
<gene>
    <name evidence="2" type="ORF">G3I70_42465</name>
</gene>
<accession>A0A6L9QUN0</accession>
<evidence type="ECO:0000313" key="2">
    <source>
        <dbReference type="EMBL" id="NEA29121.1"/>
    </source>
</evidence>
<dbReference type="AlphaFoldDB" id="A0A6L9QUN0"/>